<sequence>MTEFEKLGQETIWKGHVVEVRVERFRHADGAVVERDNMHHPGAVAIVAVDDEHVWLVRQPREICGVGDLLELPAGKLDVVGEPPLETARRELAEEIGKAAERWEPLKGFFTSCGFSDERLELFYASGLRDVPQPDVEEDERIEIVPWPLDRLDDAIAACQDAKSLIGLLLLQRRRLRAA</sequence>
<evidence type="ECO:0000256" key="2">
    <source>
        <dbReference type="ARBA" id="ARBA00022801"/>
    </source>
</evidence>
<evidence type="ECO:0000313" key="5">
    <source>
        <dbReference type="Proteomes" id="UP001284601"/>
    </source>
</evidence>
<dbReference type="GO" id="GO:0016787">
    <property type="term" value="F:hydrolase activity"/>
    <property type="evidence" value="ECO:0007669"/>
    <property type="project" value="UniProtKB-KW"/>
</dbReference>
<dbReference type="Proteomes" id="UP001284601">
    <property type="component" value="Unassembled WGS sequence"/>
</dbReference>
<keyword evidence="5" id="KW-1185">Reference proteome</keyword>
<name>A0ABU4HN19_9ACTN</name>
<feature type="domain" description="Nudix hydrolase" evidence="3">
    <location>
        <begin position="38"/>
        <end position="172"/>
    </location>
</feature>
<dbReference type="PANTHER" id="PTHR11839">
    <property type="entry name" value="UDP/ADP-SUGAR PYROPHOSPHATASE"/>
    <property type="match status" value="1"/>
</dbReference>
<dbReference type="InterPro" id="IPR015797">
    <property type="entry name" value="NUDIX_hydrolase-like_dom_sf"/>
</dbReference>
<protein>
    <submittedName>
        <fullName evidence="4">NUDIX hydrolase</fullName>
        <ecNumber evidence="4">3.6.-.-</ecNumber>
    </submittedName>
</protein>
<dbReference type="EMBL" id="JAWSTH010000020">
    <property type="protein sequence ID" value="MDW5594657.1"/>
    <property type="molecule type" value="Genomic_DNA"/>
</dbReference>
<dbReference type="EC" id="3.6.-.-" evidence="4"/>
<evidence type="ECO:0000256" key="1">
    <source>
        <dbReference type="ARBA" id="ARBA00001946"/>
    </source>
</evidence>
<dbReference type="PANTHER" id="PTHR11839:SF18">
    <property type="entry name" value="NUDIX HYDROLASE DOMAIN-CONTAINING PROTEIN"/>
    <property type="match status" value="1"/>
</dbReference>
<evidence type="ECO:0000313" key="4">
    <source>
        <dbReference type="EMBL" id="MDW5594657.1"/>
    </source>
</evidence>
<comment type="caution">
    <text evidence="4">The sequence shown here is derived from an EMBL/GenBank/DDBJ whole genome shotgun (WGS) entry which is preliminary data.</text>
</comment>
<gene>
    <name evidence="4" type="ORF">R7226_09940</name>
</gene>
<accession>A0ABU4HN19</accession>
<dbReference type="SUPFAM" id="SSF55811">
    <property type="entry name" value="Nudix"/>
    <property type="match status" value="1"/>
</dbReference>
<keyword evidence="2 4" id="KW-0378">Hydrolase</keyword>
<dbReference type="InterPro" id="IPR000086">
    <property type="entry name" value="NUDIX_hydrolase_dom"/>
</dbReference>
<evidence type="ECO:0000259" key="3">
    <source>
        <dbReference type="PROSITE" id="PS51462"/>
    </source>
</evidence>
<dbReference type="RefSeq" id="WP_318596951.1">
    <property type="nucleotide sequence ID" value="NZ_JAWSTH010000020.1"/>
</dbReference>
<organism evidence="4 5">
    <name type="scientific">Conexibacter stalactiti</name>
    <dbReference type="NCBI Taxonomy" id="1940611"/>
    <lineage>
        <taxon>Bacteria</taxon>
        <taxon>Bacillati</taxon>
        <taxon>Actinomycetota</taxon>
        <taxon>Thermoleophilia</taxon>
        <taxon>Solirubrobacterales</taxon>
        <taxon>Conexibacteraceae</taxon>
        <taxon>Conexibacter</taxon>
    </lineage>
</organism>
<dbReference type="Pfam" id="PF00293">
    <property type="entry name" value="NUDIX"/>
    <property type="match status" value="1"/>
</dbReference>
<dbReference type="Gene3D" id="3.90.79.10">
    <property type="entry name" value="Nucleoside Triphosphate Pyrophosphohydrolase"/>
    <property type="match status" value="1"/>
</dbReference>
<proteinExistence type="predicted"/>
<reference evidence="5" key="1">
    <citation type="submission" date="2023-07" db="EMBL/GenBank/DDBJ databases">
        <title>Conexibacter stalactiti sp. nov., isolated from stalactites in a lava cave and emended description of the genus Conexibacter.</title>
        <authorList>
            <person name="Lee S.D."/>
        </authorList>
    </citation>
    <scope>NUCLEOTIDE SEQUENCE [LARGE SCALE GENOMIC DNA]</scope>
    <source>
        <strain evidence="5">KCTC 39840</strain>
    </source>
</reference>
<comment type="cofactor">
    <cofactor evidence="1">
        <name>Mg(2+)</name>
        <dbReference type="ChEBI" id="CHEBI:18420"/>
    </cofactor>
</comment>
<dbReference type="PROSITE" id="PS51462">
    <property type="entry name" value="NUDIX"/>
    <property type="match status" value="1"/>
</dbReference>